<organism evidence="1 2">
    <name type="scientific">Brachionus calyciflorus</name>
    <dbReference type="NCBI Taxonomy" id="104777"/>
    <lineage>
        <taxon>Eukaryota</taxon>
        <taxon>Metazoa</taxon>
        <taxon>Spiralia</taxon>
        <taxon>Gnathifera</taxon>
        <taxon>Rotifera</taxon>
        <taxon>Eurotatoria</taxon>
        <taxon>Monogononta</taxon>
        <taxon>Pseudotrocha</taxon>
        <taxon>Ploima</taxon>
        <taxon>Brachionidae</taxon>
        <taxon>Brachionus</taxon>
    </lineage>
</organism>
<proteinExistence type="predicted"/>
<dbReference type="AlphaFoldDB" id="A0A814BIM9"/>
<sequence>MLKFIHSMKNEYGETVSKGISAYNEKMPNFSRINLANGELNGNSRFVNSIRNEVTQEELNNKYKWRKIKWQTIQKLENNELLKDELTKTHNLKLEKIGIKPFANINEKNITKRTNNDEMIEKTKTADAIFNLSSRVLSPTEETLLRKGLKFGIKNTKVDQYEIFARFEDLAQSLDRMEIAEKGDELRANLNSKNAFFQQLQIMSNEFIELSKKSLDNLTDEEHKARKDLANDEKDLTKTREASLQKYLKKLNTKSYNWIEDISITDGPRPGFRKVLSENYISDGVLRRITPCGSRSGVIYGLPKIHKEGASIRPIISAIGKYNYKLANYLDEILKPLLDGNEYILKDTFDFVNQVSKLEPNGDSEILSFDVESLFTNVLTFETIEQILNLAYKDGKSIFH</sequence>
<dbReference type="OrthoDB" id="10063753at2759"/>
<protein>
    <recommendedName>
        <fullName evidence="3">Reverse transcriptase domain-containing protein</fullName>
    </recommendedName>
</protein>
<name>A0A814BIM9_9BILA</name>
<accession>A0A814BIM9</accession>
<gene>
    <name evidence="1" type="ORF">OXX778_LOCUS12843</name>
</gene>
<reference evidence="1" key="1">
    <citation type="submission" date="2021-02" db="EMBL/GenBank/DDBJ databases">
        <authorList>
            <person name="Nowell W R."/>
        </authorList>
    </citation>
    <scope>NUCLEOTIDE SEQUENCE</scope>
    <source>
        <strain evidence="1">Ploen Becks lab</strain>
    </source>
</reference>
<dbReference type="PANTHER" id="PTHR21301">
    <property type="entry name" value="REVERSE TRANSCRIPTASE"/>
    <property type="match status" value="1"/>
</dbReference>
<evidence type="ECO:0008006" key="3">
    <source>
        <dbReference type="Google" id="ProtNLM"/>
    </source>
</evidence>
<dbReference type="Proteomes" id="UP000663879">
    <property type="component" value="Unassembled WGS sequence"/>
</dbReference>
<evidence type="ECO:0000313" key="1">
    <source>
        <dbReference type="EMBL" id="CAF0929848.1"/>
    </source>
</evidence>
<comment type="caution">
    <text evidence="1">The sequence shown here is derived from an EMBL/GenBank/DDBJ whole genome shotgun (WGS) entry which is preliminary data.</text>
</comment>
<dbReference type="PANTHER" id="PTHR21301:SF10">
    <property type="entry name" value="REVERSE TRANSCRIPTASE DOMAIN-CONTAINING PROTEIN"/>
    <property type="match status" value="1"/>
</dbReference>
<keyword evidence="2" id="KW-1185">Reference proteome</keyword>
<dbReference type="EMBL" id="CAJNOC010002380">
    <property type="protein sequence ID" value="CAF0929848.1"/>
    <property type="molecule type" value="Genomic_DNA"/>
</dbReference>
<evidence type="ECO:0000313" key="2">
    <source>
        <dbReference type="Proteomes" id="UP000663879"/>
    </source>
</evidence>